<evidence type="ECO:0000256" key="1">
    <source>
        <dbReference type="SAM" id="MobiDB-lite"/>
    </source>
</evidence>
<dbReference type="AlphaFoldDB" id="A0A9Q1QBL3"/>
<reference evidence="2" key="1">
    <citation type="submission" date="2022-04" db="EMBL/GenBank/DDBJ databases">
        <title>Carnegiea gigantea Genome sequencing and assembly v2.</title>
        <authorList>
            <person name="Copetti D."/>
            <person name="Sanderson M.J."/>
            <person name="Burquez A."/>
            <person name="Wojciechowski M.F."/>
        </authorList>
    </citation>
    <scope>NUCLEOTIDE SEQUENCE</scope>
    <source>
        <strain evidence="2">SGP5-SGP5p</strain>
        <tissue evidence="2">Aerial part</tissue>
    </source>
</reference>
<feature type="region of interest" description="Disordered" evidence="1">
    <location>
        <begin position="133"/>
        <end position="193"/>
    </location>
</feature>
<sequence>MLHWPPPMAAPPRPPNARKYCEFYEQSGHTTTECRELKNALHELADKGQIDWFLKRWPRFLQQEQTPASPPPRDEECSTDVVATIAGGYEAKIGINKTGGQGLHVGLSVILALFLLGRTGLSFQGLVASSLAVSPSDEGGINSTSLGSRPSIAARSCSSTKHRRGRRSGLAGSPAPWPRLRQPQLSSTGAAAPSFRFRGPLDLPAASHSISDIEKRVPPATGTLQRPLPVWRRHQPCPSPPRRPLGVPEPQGPPDEREPNACVRLDKAGRRPWVSEETPLAPGVAAPLPWEGVGCACLAGVCSPDDKLPDW</sequence>
<evidence type="ECO:0000313" key="3">
    <source>
        <dbReference type="Proteomes" id="UP001153076"/>
    </source>
</evidence>
<evidence type="ECO:0008006" key="4">
    <source>
        <dbReference type="Google" id="ProtNLM"/>
    </source>
</evidence>
<dbReference type="EMBL" id="JAKOGI010000364">
    <property type="protein sequence ID" value="KAJ8436122.1"/>
    <property type="molecule type" value="Genomic_DNA"/>
</dbReference>
<comment type="caution">
    <text evidence="2">The sequence shown here is derived from an EMBL/GenBank/DDBJ whole genome shotgun (WGS) entry which is preliminary data.</text>
</comment>
<name>A0A9Q1QBL3_9CARY</name>
<dbReference type="Proteomes" id="UP001153076">
    <property type="component" value="Unassembled WGS sequence"/>
</dbReference>
<organism evidence="2 3">
    <name type="scientific">Carnegiea gigantea</name>
    <dbReference type="NCBI Taxonomy" id="171969"/>
    <lineage>
        <taxon>Eukaryota</taxon>
        <taxon>Viridiplantae</taxon>
        <taxon>Streptophyta</taxon>
        <taxon>Embryophyta</taxon>
        <taxon>Tracheophyta</taxon>
        <taxon>Spermatophyta</taxon>
        <taxon>Magnoliopsida</taxon>
        <taxon>eudicotyledons</taxon>
        <taxon>Gunneridae</taxon>
        <taxon>Pentapetalae</taxon>
        <taxon>Caryophyllales</taxon>
        <taxon>Cactineae</taxon>
        <taxon>Cactaceae</taxon>
        <taxon>Cactoideae</taxon>
        <taxon>Echinocereeae</taxon>
        <taxon>Carnegiea</taxon>
    </lineage>
</organism>
<protein>
    <recommendedName>
        <fullName evidence="4">Retrotransposon gag domain-containing protein</fullName>
    </recommendedName>
</protein>
<proteinExistence type="predicted"/>
<keyword evidence="3" id="KW-1185">Reference proteome</keyword>
<accession>A0A9Q1QBL3</accession>
<feature type="region of interest" description="Disordered" evidence="1">
    <location>
        <begin position="210"/>
        <end position="260"/>
    </location>
</feature>
<evidence type="ECO:0000313" key="2">
    <source>
        <dbReference type="EMBL" id="KAJ8436122.1"/>
    </source>
</evidence>
<dbReference type="OrthoDB" id="1752268at2759"/>
<gene>
    <name evidence="2" type="ORF">Cgig2_001149</name>
</gene>